<proteinExistence type="predicted"/>
<evidence type="ECO:0000313" key="2">
    <source>
        <dbReference type="Proteomes" id="UP000799423"/>
    </source>
</evidence>
<dbReference type="EMBL" id="MU006301">
    <property type="protein sequence ID" value="KAF2851713.1"/>
    <property type="molecule type" value="Genomic_DNA"/>
</dbReference>
<gene>
    <name evidence="1" type="ORF">T440DRAFT_56772</name>
</gene>
<dbReference type="AlphaFoldDB" id="A0A6A7B8M2"/>
<name>A0A6A7B8M2_9PLEO</name>
<accession>A0A6A7B8M2</accession>
<evidence type="ECO:0000313" key="1">
    <source>
        <dbReference type="EMBL" id="KAF2851713.1"/>
    </source>
</evidence>
<keyword evidence="2" id="KW-1185">Reference proteome</keyword>
<organism evidence="1 2">
    <name type="scientific">Plenodomus tracheiphilus IPT5</name>
    <dbReference type="NCBI Taxonomy" id="1408161"/>
    <lineage>
        <taxon>Eukaryota</taxon>
        <taxon>Fungi</taxon>
        <taxon>Dikarya</taxon>
        <taxon>Ascomycota</taxon>
        <taxon>Pezizomycotina</taxon>
        <taxon>Dothideomycetes</taxon>
        <taxon>Pleosporomycetidae</taxon>
        <taxon>Pleosporales</taxon>
        <taxon>Pleosporineae</taxon>
        <taxon>Leptosphaeriaceae</taxon>
        <taxon>Plenodomus</taxon>
    </lineage>
</organism>
<dbReference type="Proteomes" id="UP000799423">
    <property type="component" value="Unassembled WGS sequence"/>
</dbReference>
<protein>
    <submittedName>
        <fullName evidence="1">Uncharacterized protein</fullName>
    </submittedName>
</protein>
<sequence length="182" mass="19720">MAGGRLTVPPNLQHVVLLTPGAPPTLLLLFVGASDQRAKSTSRCCLQRARVRIRASICSLREQERSDLGTVPPADEQHAIVIYYSTRYDRIYGLTAWSSALSSLAYRQRCRCQTLSHTGLTLAKYPARAQGRRASLLPIGLQGDSAGIAHGVHLHTSQCYRLTLPPLWGCFVAPGASAAVVE</sequence>
<reference evidence="1" key="1">
    <citation type="submission" date="2020-01" db="EMBL/GenBank/DDBJ databases">
        <authorList>
            <consortium name="DOE Joint Genome Institute"/>
            <person name="Haridas S."/>
            <person name="Albert R."/>
            <person name="Binder M."/>
            <person name="Bloem J."/>
            <person name="Labutti K."/>
            <person name="Salamov A."/>
            <person name="Andreopoulos B."/>
            <person name="Baker S.E."/>
            <person name="Barry K."/>
            <person name="Bills G."/>
            <person name="Bluhm B.H."/>
            <person name="Cannon C."/>
            <person name="Castanera R."/>
            <person name="Culley D.E."/>
            <person name="Daum C."/>
            <person name="Ezra D."/>
            <person name="Gonzalez J.B."/>
            <person name="Henrissat B."/>
            <person name="Kuo A."/>
            <person name="Liang C."/>
            <person name="Lipzen A."/>
            <person name="Lutzoni F."/>
            <person name="Magnuson J."/>
            <person name="Mondo S."/>
            <person name="Nolan M."/>
            <person name="Ohm R."/>
            <person name="Pangilinan J."/>
            <person name="Park H.-J."/>
            <person name="Ramirez L."/>
            <person name="Alfaro M."/>
            <person name="Sun H."/>
            <person name="Tritt A."/>
            <person name="Yoshinaga Y."/>
            <person name="Zwiers L.-H."/>
            <person name="Turgeon B.G."/>
            <person name="Goodwin S.B."/>
            <person name="Spatafora J.W."/>
            <person name="Crous P.W."/>
            <person name="Grigoriev I.V."/>
        </authorList>
    </citation>
    <scope>NUCLEOTIDE SEQUENCE</scope>
    <source>
        <strain evidence="1">IPT5</strain>
    </source>
</reference>